<gene>
    <name evidence="2" type="ORF">NCTC13337_01352</name>
</gene>
<dbReference type="AlphaFoldDB" id="A0A380MTR9"/>
<organism evidence="2 3">
    <name type="scientific">Suttonella ornithocola</name>
    <dbReference type="NCBI Taxonomy" id="279832"/>
    <lineage>
        <taxon>Bacteria</taxon>
        <taxon>Pseudomonadati</taxon>
        <taxon>Pseudomonadota</taxon>
        <taxon>Gammaproteobacteria</taxon>
        <taxon>Cardiobacteriales</taxon>
        <taxon>Cardiobacteriaceae</taxon>
        <taxon>Suttonella</taxon>
    </lineage>
</organism>
<evidence type="ECO:0008006" key="4">
    <source>
        <dbReference type="Google" id="ProtNLM"/>
    </source>
</evidence>
<evidence type="ECO:0000313" key="2">
    <source>
        <dbReference type="EMBL" id="SUO95456.1"/>
    </source>
</evidence>
<feature type="chain" id="PRO_5016979244" description="Lipoprotein" evidence="1">
    <location>
        <begin position="33"/>
        <end position="290"/>
    </location>
</feature>
<sequence>MIHLYYQQIKYMTNLTRIIFFFTAWLVSACSANNTYTTDGSSKESSQNLSQLLSSAEFQWRNIEQCYAKSTNWGTYCLKIEDDQILETNTGKMRYLYLEGVPLLASNNQDTPLPRAFSLIVMQQKNDRWEIQYSPELQTLSAPARIAKSQFIALGENYYGYLQRLFFSDYNNIFHEKTLLSYLGKNNIRYTLIDTGMNDVYGKALADTVCNKTSEHYNEMECRDKATIVGSAIGVNQHHLTESPLYPLLVDCKGTRHGMSADCRYGLIYIGSLDRYLPDRTIPWLQTQIY</sequence>
<keyword evidence="3" id="KW-1185">Reference proteome</keyword>
<evidence type="ECO:0000313" key="3">
    <source>
        <dbReference type="Proteomes" id="UP000254601"/>
    </source>
</evidence>
<evidence type="ECO:0000256" key="1">
    <source>
        <dbReference type="SAM" id="SignalP"/>
    </source>
</evidence>
<protein>
    <recommendedName>
        <fullName evidence="4">Lipoprotein</fullName>
    </recommendedName>
</protein>
<accession>A0A380MTR9</accession>
<reference evidence="2 3" key="1">
    <citation type="submission" date="2018-06" db="EMBL/GenBank/DDBJ databases">
        <authorList>
            <consortium name="Pathogen Informatics"/>
            <person name="Doyle S."/>
        </authorList>
    </citation>
    <scope>NUCLEOTIDE SEQUENCE [LARGE SCALE GENOMIC DNA]</scope>
    <source>
        <strain evidence="2 3">NCTC13337</strain>
    </source>
</reference>
<keyword evidence="1" id="KW-0732">Signal</keyword>
<dbReference type="Proteomes" id="UP000254601">
    <property type="component" value="Unassembled WGS sequence"/>
</dbReference>
<proteinExistence type="predicted"/>
<name>A0A380MTR9_9GAMM</name>
<feature type="signal peptide" evidence="1">
    <location>
        <begin position="1"/>
        <end position="32"/>
    </location>
</feature>
<dbReference type="EMBL" id="UHIC01000001">
    <property type="protein sequence ID" value="SUO95456.1"/>
    <property type="molecule type" value="Genomic_DNA"/>
</dbReference>